<dbReference type="InterPro" id="IPR025312">
    <property type="entry name" value="DUF4216"/>
</dbReference>
<dbReference type="InterPro" id="IPR029480">
    <property type="entry name" value="Transpos_assoc"/>
</dbReference>
<dbReference type="Pfam" id="PF13963">
    <property type="entry name" value="Transpos_assoc"/>
    <property type="match status" value="1"/>
</dbReference>
<accession>A0A2N9GCD3</accession>
<name>A0A2N9GCD3_FAGSY</name>
<feature type="domain" description="DUF4216" evidence="2">
    <location>
        <begin position="839"/>
        <end position="914"/>
    </location>
</feature>
<evidence type="ECO:0000259" key="3">
    <source>
        <dbReference type="Pfam" id="PF13960"/>
    </source>
</evidence>
<evidence type="ECO:0000313" key="5">
    <source>
        <dbReference type="EMBL" id="SPC97165.1"/>
    </source>
</evidence>
<dbReference type="Pfam" id="PF13952">
    <property type="entry name" value="DUF4216"/>
    <property type="match status" value="1"/>
</dbReference>
<dbReference type="InterPro" id="IPR025452">
    <property type="entry name" value="DUF4218"/>
</dbReference>
<sequence>MSIDKTWMFIKDRRLPEWQNGMKAFLDMAFAKVAVANTIRCPCRKCVNVVPKTRDEVALDLCKFGMDQAYKRWIFHGEELYDEPFDDNNGDIDIRSDQERCDDANAYEMINNMIRGENLASTTIGGDDDFHMRDREEPNDNANKFYRLLRDAEQKLYPSCKTLTKLSFVVRLFQMKCLYGWSDKSIEGLLELFRLALPDGHLVPDSLYSAKKIIRDLGLDYEKIDACINDCVLYRNEYASLEQCPICMESRWKSMENNAENESDEDVIGKNKNKKKVPQKILRYFPLTPRLQRLFMTKRIASDMRWHKEGRVNDGVLRHPADSMAWKRLDEIHSWFALDSRNVRLGLATDGFNPFGVMSVSYSTWPVMLIPYNLPPWMCLKQPFWIMSMLIPGPKSPGNDIDVYLQPLIDELKQLWEHGVETYDASLEHNFRLHAAVLWTINDFPAYAVLSGWSTKGELACPSCHKDTWSSRLKYGRKHCYMGHRRFLESNHTWRKNKSSFDNTRETRQAPKPLSGDEVKECKVFGLKTHDCHVIFQRLLPLVIRGLLPKKVCEPLIGLSSFFGELCSKELSVEELDRLDHQIAEILCKLEQVFPPSFFDVMMHLPIHLAYEAKVAGPVQYRWMYPIERYLRTLKGYVRNKARPEGSIAEGYISEECMTFCSWYLHDMDTKFNRPERNVDASQNEATSGLSVFASVNRNRQNYTFETLSKSELQMAHHYILTNCEEIAPWVDEHIKELTEINPRNVARRHQEQFSKWFEFRIANLYNSRDEQVNDQILWLARGPDPRARVYTRYCINGFLFRTKEAEKTLKTQNSGVVVKGDERTGYIDWFGVIKKIIALDYLGSKEIVLFKCDWFEVPPQGRNQSRGYRKDEYGFINVDVTRLHYKDDPFILGIQAEQVYYAKDVKNPNWCAVIRVKPRNLFAMPNKEQEVDDENNVFDNEPYQLNEIPISQHDVGGSEESSEDVIKWCRGDIEGLSIEVNVDEDRHLEDDYISNNNDTDLEEDLEEDECLFWMAPPSTSQQRQPQTESFQPSTIRSNRRQKEPCSSHPQVAPSTPLPHIPPPPSNVLSQIQIETSILHRLLNGVEELLKGLKVAKKASESNDGKLSIMFSAKLGGPIEVNCRSFVDEVVVQLKHHLPLIGVKNWKEIPQEAKNTMKAKVLERWRLADDDFARAKIFKIAQERYRGWRADLSATHKAYAGDMEALIRNKPEELDIEEWKAMIAYFETDDFKRDRETQKEPDALELWAMTYCPKGQWVNNDDQHVYDEAKQKIAEVEEKEGRTLSSNERDAIFQSIVISKSKSKSRYVRGQGYMSRPPTSAERVRDEVNNEIQSLRRLLETERAERAEGTNDIAQY</sequence>
<organism evidence="5">
    <name type="scientific">Fagus sylvatica</name>
    <name type="common">Beechnut</name>
    <dbReference type="NCBI Taxonomy" id="28930"/>
    <lineage>
        <taxon>Eukaryota</taxon>
        <taxon>Viridiplantae</taxon>
        <taxon>Streptophyta</taxon>
        <taxon>Embryophyta</taxon>
        <taxon>Tracheophyta</taxon>
        <taxon>Spermatophyta</taxon>
        <taxon>Magnoliopsida</taxon>
        <taxon>eudicotyledons</taxon>
        <taxon>Gunneridae</taxon>
        <taxon>Pentapetalae</taxon>
        <taxon>rosids</taxon>
        <taxon>fabids</taxon>
        <taxon>Fagales</taxon>
        <taxon>Fagaceae</taxon>
        <taxon>Fagus</taxon>
    </lineage>
</organism>
<feature type="domain" description="Transposase-associated" evidence="4">
    <location>
        <begin position="5"/>
        <end position="78"/>
    </location>
</feature>
<feature type="region of interest" description="Disordered" evidence="1">
    <location>
        <begin position="1016"/>
        <end position="1064"/>
    </location>
</feature>
<evidence type="ECO:0000256" key="1">
    <source>
        <dbReference type="SAM" id="MobiDB-lite"/>
    </source>
</evidence>
<dbReference type="Pfam" id="PF02992">
    <property type="entry name" value="Transposase_21"/>
    <property type="match status" value="1"/>
</dbReference>
<dbReference type="EMBL" id="OIVN01001743">
    <property type="protein sequence ID" value="SPC97165.1"/>
    <property type="molecule type" value="Genomic_DNA"/>
</dbReference>
<dbReference type="PANTHER" id="PTHR48258">
    <property type="entry name" value="DUF4218 DOMAIN-CONTAINING PROTEIN-RELATED"/>
    <property type="match status" value="1"/>
</dbReference>
<feature type="domain" description="DUF4218" evidence="3">
    <location>
        <begin position="566"/>
        <end position="678"/>
    </location>
</feature>
<evidence type="ECO:0008006" key="6">
    <source>
        <dbReference type="Google" id="ProtNLM"/>
    </source>
</evidence>
<proteinExistence type="predicted"/>
<evidence type="ECO:0000259" key="2">
    <source>
        <dbReference type="Pfam" id="PF13952"/>
    </source>
</evidence>
<evidence type="ECO:0000259" key="4">
    <source>
        <dbReference type="Pfam" id="PF13963"/>
    </source>
</evidence>
<dbReference type="PANTHER" id="PTHR48258:SF7">
    <property type="entry name" value="DUF4216 DOMAIN-CONTAINING PROTEIN"/>
    <property type="match status" value="1"/>
</dbReference>
<dbReference type="Pfam" id="PF13960">
    <property type="entry name" value="DUF4218"/>
    <property type="match status" value="1"/>
</dbReference>
<gene>
    <name evidence="5" type="ORF">FSB_LOCUS25047</name>
</gene>
<dbReference type="InterPro" id="IPR004242">
    <property type="entry name" value="Transposase_21"/>
</dbReference>
<feature type="compositionally biased region" description="Low complexity" evidence="1">
    <location>
        <begin position="1017"/>
        <end position="1028"/>
    </location>
</feature>
<reference evidence="5" key="1">
    <citation type="submission" date="2018-02" db="EMBL/GenBank/DDBJ databases">
        <authorList>
            <person name="Cohen D.B."/>
            <person name="Kent A.D."/>
        </authorList>
    </citation>
    <scope>NUCLEOTIDE SEQUENCE</scope>
</reference>
<protein>
    <recommendedName>
        <fullName evidence="6">Transposase-associated domain-containing protein</fullName>
    </recommendedName>
</protein>